<dbReference type="RefSeq" id="WP_002170001.1">
    <property type="nucleotide sequence ID" value="NZ_JH792254.1"/>
</dbReference>
<evidence type="ECO:0008006" key="3">
    <source>
        <dbReference type="Google" id="ProtNLM"/>
    </source>
</evidence>
<accession>A0ABC9QUE3</accession>
<protein>
    <recommendedName>
        <fullName evidence="3">Group-specific protein</fullName>
    </recommendedName>
</protein>
<evidence type="ECO:0000313" key="1">
    <source>
        <dbReference type="EMBL" id="EJR29140.1"/>
    </source>
</evidence>
<name>A0ABC9QUE3_BACMY</name>
<organism evidence="1 2">
    <name type="scientific">Bacillus mycoides</name>
    <dbReference type="NCBI Taxonomy" id="1405"/>
    <lineage>
        <taxon>Bacteria</taxon>
        <taxon>Bacillati</taxon>
        <taxon>Bacillota</taxon>
        <taxon>Bacilli</taxon>
        <taxon>Bacillales</taxon>
        <taxon>Bacillaceae</taxon>
        <taxon>Bacillus</taxon>
        <taxon>Bacillus cereus group</taxon>
    </lineage>
</organism>
<comment type="caution">
    <text evidence="1">The sequence shown here is derived from an EMBL/GenBank/DDBJ whole genome shotgun (WGS) entry which is preliminary data.</text>
</comment>
<sequence length="160" mass="18552">MNLTNWKVGIVGFSSRINGKLVFRVNGNYEHNDIIQRYWDKENADLYEEGGLLSDLDLIVDTVSANNKYGYELRLLAIWDHTKQSFFYNYDDIGMCAECFGLVIGLEDERGNECAEPFEDCPRCTKGSMMPMYDEHPNWIKFCPICDYRDEDGDNSPLPY</sequence>
<evidence type="ECO:0000313" key="2">
    <source>
        <dbReference type="Proteomes" id="UP000006976"/>
    </source>
</evidence>
<dbReference type="AlphaFoldDB" id="A0ABC9QUE3"/>
<dbReference type="Proteomes" id="UP000006976">
    <property type="component" value="Unassembled WGS sequence"/>
</dbReference>
<dbReference type="EMBL" id="AHEV01000056">
    <property type="protein sequence ID" value="EJR29140.1"/>
    <property type="molecule type" value="Genomic_DNA"/>
</dbReference>
<reference evidence="1 2" key="1">
    <citation type="submission" date="2012-04" db="EMBL/GenBank/DDBJ databases">
        <title>The Genome Sequence of Bacillus cereus VD078.</title>
        <authorList>
            <consortium name="The Broad Institute Genome Sequencing Platform"/>
            <consortium name="The Broad Institute Genome Sequencing Center for Infectious Disease"/>
            <person name="Feldgarden M."/>
            <person name="Van der Auwera G.A."/>
            <person name="Mahillon J."/>
            <person name="Duprez V."/>
            <person name="Timmery S."/>
            <person name="Mattelet C."/>
            <person name="Dierick K."/>
            <person name="Sun M."/>
            <person name="Yu Z."/>
            <person name="Zhu L."/>
            <person name="Hu X."/>
            <person name="Shank E.B."/>
            <person name="Swiecicka I."/>
            <person name="Hansen B.M."/>
            <person name="Andrup L."/>
            <person name="Young S.K."/>
            <person name="Zeng Q."/>
            <person name="Gargeya S."/>
            <person name="Fitzgerald M."/>
            <person name="Haas B."/>
            <person name="Abouelleil A."/>
            <person name="Alvarado L."/>
            <person name="Arachchi H.M."/>
            <person name="Berlin A."/>
            <person name="Chapman S.B."/>
            <person name="Goldberg J."/>
            <person name="Griggs A."/>
            <person name="Gujja S."/>
            <person name="Hansen M."/>
            <person name="Howarth C."/>
            <person name="Imamovic A."/>
            <person name="Larimer J."/>
            <person name="McCowen C."/>
            <person name="Montmayeur A."/>
            <person name="Murphy C."/>
            <person name="Neiman D."/>
            <person name="Pearson M."/>
            <person name="Priest M."/>
            <person name="Roberts A."/>
            <person name="Saif S."/>
            <person name="Shea T."/>
            <person name="Sisk P."/>
            <person name="Sykes S."/>
            <person name="Wortman J."/>
            <person name="Nusbaum C."/>
            <person name="Birren B."/>
        </authorList>
    </citation>
    <scope>NUCLEOTIDE SEQUENCE [LARGE SCALE GENOMIC DNA]</scope>
    <source>
        <strain evidence="1 2">VD078</strain>
    </source>
</reference>
<proteinExistence type="predicted"/>
<gene>
    <name evidence="1" type="ORF">III_05945</name>
</gene>